<feature type="domain" description="NAD-dependent epimerase/dehydratase" evidence="1">
    <location>
        <begin position="23"/>
        <end position="216"/>
    </location>
</feature>
<evidence type="ECO:0000313" key="3">
    <source>
        <dbReference type="Proteomes" id="UP000229730"/>
    </source>
</evidence>
<dbReference type="Proteomes" id="UP000229730">
    <property type="component" value="Unassembled WGS sequence"/>
</dbReference>
<accession>A0A2G4YQU4</accession>
<comment type="caution">
    <text evidence="2">The sequence shown here is derived from an EMBL/GenBank/DDBJ whole genome shotgun (WGS) entry which is preliminary data.</text>
</comment>
<dbReference type="Pfam" id="PF01370">
    <property type="entry name" value="Epimerase"/>
    <property type="match status" value="1"/>
</dbReference>
<organism evidence="2 3">
    <name type="scientific">Paremcibacter congregatus</name>
    <dbReference type="NCBI Taxonomy" id="2043170"/>
    <lineage>
        <taxon>Bacteria</taxon>
        <taxon>Pseudomonadati</taxon>
        <taxon>Pseudomonadota</taxon>
        <taxon>Alphaproteobacteria</taxon>
        <taxon>Emcibacterales</taxon>
        <taxon>Emcibacteraceae</taxon>
        <taxon>Paremcibacter</taxon>
    </lineage>
</organism>
<reference evidence="2 3" key="1">
    <citation type="submission" date="2017-10" db="EMBL/GenBank/DDBJ databases">
        <title>Frigbacter circumglobatus gen. nov. sp. nov., isolated from sediment cultured in situ.</title>
        <authorList>
            <person name="Zhao Z."/>
        </authorList>
    </citation>
    <scope>NUCLEOTIDE SEQUENCE [LARGE SCALE GENOMIC DNA]</scope>
    <source>
        <strain evidence="2 3">ZYL</strain>
    </source>
</reference>
<sequence length="328" mass="36556">MAVISDEKGLPFFIMTTAPQIAAVTGATGFVGKHLVRELVAQGIQVRALTRRPQEDNDNVTWVNGDLDNIAALESLISGADIVYHLAGLVKARTKQDFFRVNSESVTTLATLAEKSGKKPHFILLSSLAARERHLSSYAESKRQGEENLQQSAGEMPWTILRPPGIYGPEDTETLKIFKAVASRFAPIPGDPFNRASWVYAPDLVQAMIAVADNVKCQGKILDVDDGKDSGYSLRDLYETAAQELRVRPLRVTVPKIILKTIAYGNVLFSTLFRYTPMVTPEKVNELYHPDWICHGTHVMKLTNWNPETNLEKGFKATLKWYKDNNLI</sequence>
<dbReference type="PANTHER" id="PTHR12126:SF11">
    <property type="entry name" value="NADH DEHYDROGENASE [UBIQUINONE] 1 ALPHA SUBCOMPLEX SUBUNIT 9, MITOCHONDRIAL"/>
    <property type="match status" value="1"/>
</dbReference>
<gene>
    <name evidence="2" type="ORF">CRD36_15855</name>
</gene>
<dbReference type="InterPro" id="IPR051207">
    <property type="entry name" value="ComplexI_NDUFA9_subunit"/>
</dbReference>
<keyword evidence="3" id="KW-1185">Reference proteome</keyword>
<dbReference type="FunCoup" id="A0A2G4YQU4">
    <property type="interactions" value="308"/>
</dbReference>
<evidence type="ECO:0000259" key="1">
    <source>
        <dbReference type="Pfam" id="PF01370"/>
    </source>
</evidence>
<dbReference type="InterPro" id="IPR001509">
    <property type="entry name" value="Epimerase_deHydtase"/>
</dbReference>
<dbReference type="Gene3D" id="3.40.50.720">
    <property type="entry name" value="NAD(P)-binding Rossmann-like Domain"/>
    <property type="match status" value="1"/>
</dbReference>
<name>A0A2G4YQU4_9PROT</name>
<dbReference type="InParanoid" id="A0A2G4YQU4"/>
<dbReference type="SUPFAM" id="SSF51735">
    <property type="entry name" value="NAD(P)-binding Rossmann-fold domains"/>
    <property type="match status" value="1"/>
</dbReference>
<dbReference type="OrthoDB" id="9814124at2"/>
<protein>
    <submittedName>
        <fullName evidence="2">Epimerase</fullName>
    </submittedName>
</protein>
<dbReference type="GO" id="GO:0044877">
    <property type="term" value="F:protein-containing complex binding"/>
    <property type="evidence" value="ECO:0007669"/>
    <property type="project" value="TreeGrafter"/>
</dbReference>
<proteinExistence type="predicted"/>
<dbReference type="PANTHER" id="PTHR12126">
    <property type="entry name" value="NADH-UBIQUINONE OXIDOREDUCTASE 39 KDA SUBUNIT-RELATED"/>
    <property type="match status" value="1"/>
</dbReference>
<dbReference type="EMBL" id="PDEM01000031">
    <property type="protein sequence ID" value="PHZ83826.1"/>
    <property type="molecule type" value="Genomic_DNA"/>
</dbReference>
<evidence type="ECO:0000313" key="2">
    <source>
        <dbReference type="EMBL" id="PHZ83826.1"/>
    </source>
</evidence>
<dbReference type="InterPro" id="IPR036291">
    <property type="entry name" value="NAD(P)-bd_dom_sf"/>
</dbReference>
<dbReference type="AlphaFoldDB" id="A0A2G4YQU4"/>